<dbReference type="Proteomes" id="UP001607302">
    <property type="component" value="Unassembled WGS sequence"/>
</dbReference>
<dbReference type="AlphaFoldDB" id="A0ABD2B6Z0"/>
<keyword evidence="1" id="KW-0812">Transmembrane</keyword>
<accession>A0ABD2B6Z0</accession>
<comment type="caution">
    <text evidence="2">The sequence shown here is derived from an EMBL/GenBank/DDBJ whole genome shotgun (WGS) entry which is preliminary data.</text>
</comment>
<organism evidence="2 3">
    <name type="scientific">Vespula squamosa</name>
    <name type="common">Southern yellow jacket</name>
    <name type="synonym">Wasp</name>
    <dbReference type="NCBI Taxonomy" id="30214"/>
    <lineage>
        <taxon>Eukaryota</taxon>
        <taxon>Metazoa</taxon>
        <taxon>Ecdysozoa</taxon>
        <taxon>Arthropoda</taxon>
        <taxon>Hexapoda</taxon>
        <taxon>Insecta</taxon>
        <taxon>Pterygota</taxon>
        <taxon>Neoptera</taxon>
        <taxon>Endopterygota</taxon>
        <taxon>Hymenoptera</taxon>
        <taxon>Apocrita</taxon>
        <taxon>Aculeata</taxon>
        <taxon>Vespoidea</taxon>
        <taxon>Vespidae</taxon>
        <taxon>Vespinae</taxon>
        <taxon>Vespula</taxon>
    </lineage>
</organism>
<protein>
    <submittedName>
        <fullName evidence="2">Neurotrimin-like isoform X2</fullName>
    </submittedName>
</protein>
<feature type="transmembrane region" description="Helical" evidence="1">
    <location>
        <begin position="28"/>
        <end position="51"/>
    </location>
</feature>
<gene>
    <name evidence="2" type="ORF">V1478_006134</name>
</gene>
<evidence type="ECO:0000256" key="1">
    <source>
        <dbReference type="SAM" id="Phobius"/>
    </source>
</evidence>
<proteinExistence type="predicted"/>
<reference evidence="2 3" key="1">
    <citation type="journal article" date="2024" name="Ann. Entomol. Soc. Am.">
        <title>Genomic analyses of the southern and eastern yellowjacket wasps (Hymenoptera: Vespidae) reveal evolutionary signatures of social life.</title>
        <authorList>
            <person name="Catto M.A."/>
            <person name="Caine P.B."/>
            <person name="Orr S.E."/>
            <person name="Hunt B.G."/>
            <person name="Goodisman M.A.D."/>
        </authorList>
    </citation>
    <scope>NUCLEOTIDE SEQUENCE [LARGE SCALE GENOMIC DNA]</scope>
    <source>
        <strain evidence="2">233</strain>
        <tissue evidence="2">Head and thorax</tissue>
    </source>
</reference>
<keyword evidence="1" id="KW-1133">Transmembrane helix</keyword>
<evidence type="ECO:0000313" key="3">
    <source>
        <dbReference type="Proteomes" id="UP001607302"/>
    </source>
</evidence>
<evidence type="ECO:0000313" key="2">
    <source>
        <dbReference type="EMBL" id="KAL2728502.1"/>
    </source>
</evidence>
<name>A0ABD2B6Z0_VESSQ</name>
<keyword evidence="3" id="KW-1185">Reference proteome</keyword>
<keyword evidence="1" id="KW-0472">Membrane</keyword>
<dbReference type="EMBL" id="JAUDFV010000132">
    <property type="protein sequence ID" value="KAL2728502.1"/>
    <property type="molecule type" value="Genomic_DNA"/>
</dbReference>
<sequence length="124" mass="14287">MYDLNFVLAVFSTCDVNIIGPSIDFDSYYLSLNFVLAVFVKFCIGGLWLLARTSVYHRKASQPTSMTYLIFNQLQIIHPQFRSKSRTSVLEPSQNFLNRHEAKKRLYIEEAPTNRGSRGQLLGY</sequence>